<feature type="transmembrane region" description="Helical" evidence="12">
    <location>
        <begin position="340"/>
        <end position="359"/>
    </location>
</feature>
<dbReference type="Proteomes" id="UP000450676">
    <property type="component" value="Unassembled WGS sequence"/>
</dbReference>
<dbReference type="GO" id="GO:0016020">
    <property type="term" value="C:membrane"/>
    <property type="evidence" value="ECO:0007669"/>
    <property type="project" value="UniProtKB-SubCell"/>
</dbReference>
<evidence type="ECO:0000256" key="2">
    <source>
        <dbReference type="ARBA" id="ARBA00022475"/>
    </source>
</evidence>
<keyword evidence="9 12" id="KW-0472">Membrane</keyword>
<sequence>MAVTGLLVALLPLSMVWVSSDENKYRKLVWISVFLTFDLIVFGAFTRLTDSGLGCPDWPGCYGLANPFLAHADIAAAEALQPSGPVTLFKAWVEMIHRYLAMGIGVLIVAMMAVALIQSRKAGKLAAQAGADIAAAVAAAGMRRAYAPALPVVLFFFVCLQGAFGAWTVTLKLQPVIVTIHLLLGMGLLSMLVWFGCRQDTVHQSLLPAAEQQQRRQRRYLASAPLPVLRTLRWLALASGLALLIQLALGGWVSTNYATLACTEFPLCAGKVVPEMDFEHGFHLWRELGKTAAGHYMPFSALTAIHWVHRNFAFVVVLLAGYTAWRAWNMAGMARLARGIAAVLALQTASGLATIYFSFPLAIAVLHNAGAALLVLLLTMLNYRAKHQHDTAQQGAAPARHHQ</sequence>
<comment type="caution">
    <text evidence="13">The sequence shown here is derived from an EMBL/GenBank/DDBJ whole genome shotgun (WGS) entry which is preliminary data.</text>
</comment>
<accession>A0A7X4H9P0</accession>
<name>A0A7X4H9P0_9BURK</name>
<feature type="transmembrane region" description="Helical" evidence="12">
    <location>
        <begin position="234"/>
        <end position="253"/>
    </location>
</feature>
<feature type="transmembrane region" description="Helical" evidence="12">
    <location>
        <begin position="176"/>
        <end position="197"/>
    </location>
</feature>
<evidence type="ECO:0000256" key="9">
    <source>
        <dbReference type="ARBA" id="ARBA00023136"/>
    </source>
</evidence>
<dbReference type="InterPro" id="IPR050450">
    <property type="entry name" value="COX15/CtaA_HemeA_synthase"/>
</dbReference>
<dbReference type="Pfam" id="PF02628">
    <property type="entry name" value="COX15-CtaA"/>
    <property type="match status" value="1"/>
</dbReference>
<keyword evidence="4" id="KW-0479">Metal-binding</keyword>
<organism evidence="13 14">
    <name type="scientific">Pseudoduganella aquatica</name>
    <dbReference type="NCBI Taxonomy" id="2660641"/>
    <lineage>
        <taxon>Bacteria</taxon>
        <taxon>Pseudomonadati</taxon>
        <taxon>Pseudomonadota</taxon>
        <taxon>Betaproteobacteria</taxon>
        <taxon>Burkholderiales</taxon>
        <taxon>Oxalobacteraceae</taxon>
        <taxon>Telluria group</taxon>
        <taxon>Pseudoduganella</taxon>
    </lineage>
</organism>
<keyword evidence="7" id="KW-0408">Iron</keyword>
<keyword evidence="14" id="KW-1185">Reference proteome</keyword>
<dbReference type="PANTHER" id="PTHR35457">
    <property type="entry name" value="HEME A SYNTHASE"/>
    <property type="match status" value="1"/>
</dbReference>
<evidence type="ECO:0000256" key="6">
    <source>
        <dbReference type="ARBA" id="ARBA00023002"/>
    </source>
</evidence>
<evidence type="ECO:0000256" key="1">
    <source>
        <dbReference type="ARBA" id="ARBA00004141"/>
    </source>
</evidence>
<gene>
    <name evidence="13" type="ORF">GTP77_07840</name>
</gene>
<evidence type="ECO:0000256" key="11">
    <source>
        <dbReference type="ARBA" id="ARBA00023444"/>
    </source>
</evidence>
<keyword evidence="5 12" id="KW-1133">Transmembrane helix</keyword>
<dbReference type="InterPro" id="IPR003780">
    <property type="entry name" value="COX15/CtaA_fam"/>
</dbReference>
<feature type="transmembrane region" description="Helical" evidence="12">
    <location>
        <begin position="99"/>
        <end position="119"/>
    </location>
</feature>
<evidence type="ECO:0000256" key="3">
    <source>
        <dbReference type="ARBA" id="ARBA00022692"/>
    </source>
</evidence>
<dbReference type="AlphaFoldDB" id="A0A7X4H9P0"/>
<evidence type="ECO:0000256" key="4">
    <source>
        <dbReference type="ARBA" id="ARBA00022723"/>
    </source>
</evidence>
<evidence type="ECO:0000256" key="7">
    <source>
        <dbReference type="ARBA" id="ARBA00023004"/>
    </source>
</evidence>
<evidence type="ECO:0000313" key="13">
    <source>
        <dbReference type="EMBL" id="MYN07248.1"/>
    </source>
</evidence>
<dbReference type="GO" id="GO:0016491">
    <property type="term" value="F:oxidoreductase activity"/>
    <property type="evidence" value="ECO:0007669"/>
    <property type="project" value="UniProtKB-KW"/>
</dbReference>
<dbReference type="EMBL" id="WWCU01000006">
    <property type="protein sequence ID" value="MYN07248.1"/>
    <property type="molecule type" value="Genomic_DNA"/>
</dbReference>
<feature type="transmembrane region" description="Helical" evidence="12">
    <location>
        <begin position="365"/>
        <end position="383"/>
    </location>
</feature>
<evidence type="ECO:0000256" key="10">
    <source>
        <dbReference type="ARBA" id="ARBA00023157"/>
    </source>
</evidence>
<keyword evidence="10" id="KW-1015">Disulfide bond</keyword>
<keyword evidence="6" id="KW-0560">Oxidoreductase</keyword>
<feature type="transmembrane region" description="Helical" evidence="12">
    <location>
        <begin position="149"/>
        <end position="170"/>
    </location>
</feature>
<dbReference type="GO" id="GO:0046872">
    <property type="term" value="F:metal ion binding"/>
    <property type="evidence" value="ECO:0007669"/>
    <property type="project" value="UniProtKB-KW"/>
</dbReference>
<feature type="transmembrane region" description="Helical" evidence="12">
    <location>
        <begin position="307"/>
        <end position="328"/>
    </location>
</feature>
<comment type="pathway">
    <text evidence="11">Porphyrin-containing compound metabolism.</text>
</comment>
<feature type="transmembrane region" description="Helical" evidence="12">
    <location>
        <begin position="28"/>
        <end position="45"/>
    </location>
</feature>
<evidence type="ECO:0000256" key="5">
    <source>
        <dbReference type="ARBA" id="ARBA00022989"/>
    </source>
</evidence>
<keyword evidence="2" id="KW-1003">Cell membrane</keyword>
<reference evidence="13 14" key="1">
    <citation type="submission" date="2019-12" db="EMBL/GenBank/DDBJ databases">
        <title>Novel species isolated from a subtropical stream in China.</title>
        <authorList>
            <person name="Lu H."/>
        </authorList>
    </citation>
    <scope>NUCLEOTIDE SEQUENCE [LARGE SCALE GENOMIC DNA]</scope>
    <source>
        <strain evidence="13 14">FT127W</strain>
    </source>
</reference>
<dbReference type="GO" id="GO:0006784">
    <property type="term" value="P:heme A biosynthetic process"/>
    <property type="evidence" value="ECO:0007669"/>
    <property type="project" value="InterPro"/>
</dbReference>
<protein>
    <submittedName>
        <fullName evidence="13">Heme A synthase</fullName>
    </submittedName>
</protein>
<keyword evidence="8" id="KW-0350">Heme biosynthesis</keyword>
<dbReference type="PANTHER" id="PTHR35457:SF1">
    <property type="entry name" value="HEME A SYNTHASE"/>
    <property type="match status" value="1"/>
</dbReference>
<evidence type="ECO:0000256" key="12">
    <source>
        <dbReference type="SAM" id="Phobius"/>
    </source>
</evidence>
<evidence type="ECO:0000256" key="8">
    <source>
        <dbReference type="ARBA" id="ARBA00023133"/>
    </source>
</evidence>
<keyword evidence="3 12" id="KW-0812">Transmembrane</keyword>
<evidence type="ECO:0000313" key="14">
    <source>
        <dbReference type="Proteomes" id="UP000450676"/>
    </source>
</evidence>
<comment type="subcellular location">
    <subcellularLocation>
        <location evidence="1">Membrane</location>
        <topology evidence="1">Multi-pass membrane protein</topology>
    </subcellularLocation>
</comment>
<proteinExistence type="predicted"/>